<dbReference type="GO" id="GO:0000139">
    <property type="term" value="C:Golgi membrane"/>
    <property type="evidence" value="ECO:0007669"/>
    <property type="project" value="InterPro"/>
</dbReference>
<dbReference type="SUPFAM" id="SSF103481">
    <property type="entry name" value="Multidrug resistance efflux transporter EmrE"/>
    <property type="match status" value="1"/>
</dbReference>
<evidence type="ECO:0000256" key="1">
    <source>
        <dbReference type="ARBA" id="ARBA00004141"/>
    </source>
</evidence>
<dbReference type="eggNOG" id="KOG2234">
    <property type="taxonomic scope" value="Eukaryota"/>
</dbReference>
<feature type="region of interest" description="Disordered" evidence="5">
    <location>
        <begin position="40"/>
        <end position="65"/>
    </location>
</feature>
<keyword evidence="8" id="KW-1185">Reference proteome</keyword>
<keyword evidence="3 6" id="KW-1133">Transmembrane helix</keyword>
<feature type="transmembrane region" description="Helical" evidence="6">
    <location>
        <begin position="183"/>
        <end position="204"/>
    </location>
</feature>
<comment type="subcellular location">
    <subcellularLocation>
        <location evidence="1">Membrane</location>
        <topology evidence="1">Multi-pass membrane protein</topology>
    </subcellularLocation>
</comment>
<dbReference type="InterPro" id="IPR037185">
    <property type="entry name" value="EmrE-like"/>
</dbReference>
<feature type="transmembrane region" description="Helical" evidence="6">
    <location>
        <begin position="250"/>
        <end position="275"/>
    </location>
</feature>
<dbReference type="Proteomes" id="UP000266841">
    <property type="component" value="Unassembled WGS sequence"/>
</dbReference>
<organism evidence="7 8">
    <name type="scientific">Thalassiosira oceanica</name>
    <name type="common">Marine diatom</name>
    <dbReference type="NCBI Taxonomy" id="159749"/>
    <lineage>
        <taxon>Eukaryota</taxon>
        <taxon>Sar</taxon>
        <taxon>Stramenopiles</taxon>
        <taxon>Ochrophyta</taxon>
        <taxon>Bacillariophyta</taxon>
        <taxon>Coscinodiscophyceae</taxon>
        <taxon>Thalassiosirophycidae</taxon>
        <taxon>Thalassiosirales</taxon>
        <taxon>Thalassiosiraceae</taxon>
        <taxon>Thalassiosira</taxon>
    </lineage>
</organism>
<feature type="compositionally biased region" description="Acidic residues" evidence="5">
    <location>
        <begin position="47"/>
        <end position="63"/>
    </location>
</feature>
<comment type="caution">
    <text evidence="7">The sequence shown here is derived from an EMBL/GenBank/DDBJ whole genome shotgun (WGS) entry which is preliminary data.</text>
</comment>
<keyword evidence="4 6" id="KW-0472">Membrane</keyword>
<name>K0TA17_THAOC</name>
<dbReference type="InterPro" id="IPR007271">
    <property type="entry name" value="Nuc_sug_transpt"/>
</dbReference>
<dbReference type="AlphaFoldDB" id="K0TA17"/>
<feature type="transmembrane region" description="Helical" evidence="6">
    <location>
        <begin position="308"/>
        <end position="325"/>
    </location>
</feature>
<dbReference type="GO" id="GO:0015165">
    <property type="term" value="F:pyrimidine nucleotide-sugar transmembrane transporter activity"/>
    <property type="evidence" value="ECO:0007669"/>
    <property type="project" value="InterPro"/>
</dbReference>
<dbReference type="Pfam" id="PF04142">
    <property type="entry name" value="Nuc_sug_transp"/>
    <property type="match status" value="1"/>
</dbReference>
<feature type="transmembrane region" description="Helical" evidence="6">
    <location>
        <begin position="118"/>
        <end position="138"/>
    </location>
</feature>
<evidence type="ECO:0000256" key="2">
    <source>
        <dbReference type="ARBA" id="ARBA00022692"/>
    </source>
</evidence>
<dbReference type="OrthoDB" id="408493at2759"/>
<feature type="transmembrane region" description="Helical" evidence="6">
    <location>
        <begin position="216"/>
        <end position="238"/>
    </location>
</feature>
<evidence type="ECO:0008006" key="9">
    <source>
        <dbReference type="Google" id="ProtNLM"/>
    </source>
</evidence>
<evidence type="ECO:0000313" key="7">
    <source>
        <dbReference type="EMBL" id="EJK74370.1"/>
    </source>
</evidence>
<evidence type="ECO:0000256" key="3">
    <source>
        <dbReference type="ARBA" id="ARBA00022989"/>
    </source>
</evidence>
<sequence>MYLGSTAVCCDEAMKLVTCLCILTFTYIFGREGDEGGNYSQLSTSTADDDGDDDEESSFEDLDANGGRRGTIGAARKVSYLEYLRSELQFDYRMAGIAAIYTVQKNLLYLAISNLDAAVFQVTYQAKILTTAVFSVLLLGRKLTYIKLAALVILFVGVAVVQADKVDENSSKSEQEQNRWVGVMAVLGACCTSGFGGVYFELVLKPRVATQTKAPSVWAKNVQLSTYALIIALATAFVKDGNAIRESGFFQGYSLLVLSVVTLEAGGGLVVAAVIKYADNILKSFATAVSIVTSTIVSALVFGFKISLPFMSGCALVFVAVGMYSKKDEPSRFEELPKKVNEIAMQPIGRDKVGNV</sequence>
<dbReference type="PANTHER" id="PTHR10231">
    <property type="entry name" value="NUCLEOTIDE-SUGAR TRANSMEMBRANE TRANSPORTER"/>
    <property type="match status" value="1"/>
</dbReference>
<dbReference type="Gene3D" id="1.10.3730.20">
    <property type="match status" value="1"/>
</dbReference>
<reference evidence="7 8" key="1">
    <citation type="journal article" date="2012" name="Genome Biol.">
        <title>Genome and low-iron response of an oceanic diatom adapted to chronic iron limitation.</title>
        <authorList>
            <person name="Lommer M."/>
            <person name="Specht M."/>
            <person name="Roy A.S."/>
            <person name="Kraemer L."/>
            <person name="Andreson R."/>
            <person name="Gutowska M.A."/>
            <person name="Wolf J."/>
            <person name="Bergner S.V."/>
            <person name="Schilhabel M.B."/>
            <person name="Klostermeier U.C."/>
            <person name="Beiko R.G."/>
            <person name="Rosenstiel P."/>
            <person name="Hippler M."/>
            <person name="Laroche J."/>
        </authorList>
    </citation>
    <scope>NUCLEOTIDE SEQUENCE [LARGE SCALE GENOMIC DNA]</scope>
    <source>
        <strain evidence="7 8">CCMP1005</strain>
    </source>
</reference>
<evidence type="ECO:0000313" key="8">
    <source>
        <dbReference type="Proteomes" id="UP000266841"/>
    </source>
</evidence>
<feature type="transmembrane region" description="Helical" evidence="6">
    <location>
        <begin position="145"/>
        <end position="163"/>
    </location>
</feature>
<dbReference type="NCBIfam" id="TIGR00803">
    <property type="entry name" value="nst"/>
    <property type="match status" value="1"/>
</dbReference>
<dbReference type="OMA" id="KCYVIAS"/>
<feature type="transmembrane region" description="Helical" evidence="6">
    <location>
        <begin position="282"/>
        <end position="302"/>
    </location>
</feature>
<keyword evidence="2 6" id="KW-0812">Transmembrane</keyword>
<evidence type="ECO:0000256" key="4">
    <source>
        <dbReference type="ARBA" id="ARBA00023136"/>
    </source>
</evidence>
<protein>
    <recommendedName>
        <fullName evidence="9">UDP-galactose transporter</fullName>
    </recommendedName>
</protein>
<accession>K0TA17</accession>
<dbReference type="PIRSF" id="PIRSF005799">
    <property type="entry name" value="UDP-gal_transpt"/>
    <property type="match status" value="1"/>
</dbReference>
<gene>
    <name evidence="7" type="ORF">THAOC_03956</name>
</gene>
<evidence type="ECO:0000256" key="5">
    <source>
        <dbReference type="SAM" id="MobiDB-lite"/>
    </source>
</evidence>
<proteinExistence type="predicted"/>
<evidence type="ECO:0000256" key="6">
    <source>
        <dbReference type="SAM" id="Phobius"/>
    </source>
</evidence>
<dbReference type="EMBL" id="AGNL01003744">
    <property type="protein sequence ID" value="EJK74370.1"/>
    <property type="molecule type" value="Genomic_DNA"/>
</dbReference>